<evidence type="ECO:0000313" key="2">
    <source>
        <dbReference type="EMBL" id="SMG42104.1"/>
    </source>
</evidence>
<dbReference type="OrthoDB" id="9786188at2"/>
<evidence type="ECO:0000313" key="3">
    <source>
        <dbReference type="Proteomes" id="UP000193804"/>
    </source>
</evidence>
<dbReference type="Gene3D" id="2.60.40.740">
    <property type="match status" value="1"/>
</dbReference>
<gene>
    <name evidence="2" type="ORF">SAMN05661096_02864</name>
</gene>
<sequence length="946" mass="103127">MGKFILISLIVFFHSFFIMCHIGYSEHRIDGLVKNTTDLYRLSCEAATEAVANGLGAGGNIIEDVQMQQSYFFKYTLPSDGRIEAYYVQATEGTLNLYTDCSAEPVISNPYESMESDVYPAGTTLYLEWIFGTNEGALDPTIVEWDLRFTSFESEDPINSNCEDATEAVANGLGAGGNIIEDVQMQQSYFFKYTLPSDGKIEAYYVQATEGTLNLYSDCNAEPVISNPYESMESDVYPAGTTLYLEWIFGTNEGALDPTIVEWDLSFTSSEYFPPTGLSCEEKIEAQVGTNTITDAKGDSPYYYRYVMQNDASVTVSMDSKTTLQSSVILESCESSPSFYLDSSNDYTSDPIKAGTEIFIVVYFLGDEPSLDWELSLNEPDQVISFESLDAKIYGDSDFLLNAVSSENLDVSYTSSNSEVAEIEGNILKIVGVGTSIITAYQQGNETISAAVPVSRELEISKKSQIVNFTSFGEVIYGDSNFMLNAESSENLEISYTSSNSEVAEIEGNMLKIVGVGSSTITAYQYGNDTVFTADPISRELEISKRSQSISLIEFSTIAYSDTVIVLQRKTSAGLPITYESSNSNVAAIHENSIKIKGAGVSTILAFQEGDSNTLAAPSLEQDLRVDKADQKISIQEIPDKSIGSDPFNVKAYSSSELELDYSVDGPASIDDSTIVLSGAVGVVTVTTIQAGNNNYNSAEAKVSFEVFDQCQDLKFVISGIESVKCQGDSTGSVLLNIEGGSSPFTFLLNEQSIVEEDLLRLPAGDYSLTISDSNSCEKNKLFTIEQPESLVITGIITESSSPEGNGSIIANVEGGTSPYQFKWSTGAEGSEIYDLTADTYTLVVTDAQGCTKTETLEVGSITGMSNPVKKSINIYPNPTSNIVYLETHENVLKVKLFNSFGQRIDLQASMNKLSNNLLVLDTNFLQPGIYFINVSGEMHRLIIEK</sequence>
<dbReference type="Proteomes" id="UP000193804">
    <property type="component" value="Unassembled WGS sequence"/>
</dbReference>
<evidence type="ECO:0000259" key="1">
    <source>
        <dbReference type="Pfam" id="PF18962"/>
    </source>
</evidence>
<keyword evidence="3" id="KW-1185">Reference proteome</keyword>
<dbReference type="AlphaFoldDB" id="A0A1X7KLW8"/>
<dbReference type="InterPro" id="IPR025667">
    <property type="entry name" value="SprB_repeat"/>
</dbReference>
<dbReference type="Gene3D" id="2.60.40.1080">
    <property type="match status" value="1"/>
</dbReference>
<dbReference type="Pfam" id="PF13573">
    <property type="entry name" value="SprB"/>
    <property type="match status" value="2"/>
</dbReference>
<organism evidence="2 3">
    <name type="scientific">Marivirga sericea</name>
    <dbReference type="NCBI Taxonomy" id="1028"/>
    <lineage>
        <taxon>Bacteria</taxon>
        <taxon>Pseudomonadati</taxon>
        <taxon>Bacteroidota</taxon>
        <taxon>Cytophagia</taxon>
        <taxon>Cytophagales</taxon>
        <taxon>Marivirgaceae</taxon>
        <taxon>Marivirga</taxon>
    </lineage>
</organism>
<accession>A0A1X7KLW8</accession>
<reference evidence="3" key="1">
    <citation type="submission" date="2017-04" db="EMBL/GenBank/DDBJ databases">
        <authorList>
            <person name="Varghese N."/>
            <person name="Submissions S."/>
        </authorList>
    </citation>
    <scope>NUCLEOTIDE SEQUENCE [LARGE SCALE GENOMIC DNA]</scope>
    <source>
        <strain evidence="3">DSM 4125</strain>
    </source>
</reference>
<dbReference type="SUPFAM" id="SSF49373">
    <property type="entry name" value="Invasin/intimin cell-adhesion fragments"/>
    <property type="match status" value="1"/>
</dbReference>
<name>A0A1X7KLW8_9BACT</name>
<dbReference type="NCBIfam" id="TIGR04183">
    <property type="entry name" value="Por_Secre_tail"/>
    <property type="match status" value="1"/>
</dbReference>
<dbReference type="STRING" id="1028.SAMN05661096_02864"/>
<dbReference type="Pfam" id="PF18962">
    <property type="entry name" value="Por_Secre_tail"/>
    <property type="match status" value="1"/>
</dbReference>
<proteinExistence type="predicted"/>
<dbReference type="EMBL" id="FXAW01000006">
    <property type="protein sequence ID" value="SMG42104.1"/>
    <property type="molecule type" value="Genomic_DNA"/>
</dbReference>
<dbReference type="InterPro" id="IPR026444">
    <property type="entry name" value="Secre_tail"/>
</dbReference>
<feature type="domain" description="Secretion system C-terminal sorting" evidence="1">
    <location>
        <begin position="875"/>
        <end position="940"/>
    </location>
</feature>
<dbReference type="InterPro" id="IPR008964">
    <property type="entry name" value="Invasin/intimin_cell_adhesion"/>
</dbReference>
<protein>
    <submittedName>
        <fullName evidence="2">Por secretion system C-terminal sorting domain-containing protein</fullName>
    </submittedName>
</protein>